<dbReference type="STRING" id="1094619.G5A1G0"/>
<dbReference type="InParanoid" id="G5A1G0"/>
<evidence type="ECO:0000313" key="3">
    <source>
        <dbReference type="EMBL" id="EGZ10759.1"/>
    </source>
</evidence>
<dbReference type="InterPro" id="IPR009057">
    <property type="entry name" value="Homeodomain-like_sf"/>
</dbReference>
<dbReference type="GeneID" id="20660366"/>
<protein>
    <recommendedName>
        <fullName evidence="2">HTH CENPB-type domain-containing protein</fullName>
    </recommendedName>
</protein>
<dbReference type="KEGG" id="psoj:PHYSODRAFT_521063"/>
<dbReference type="AlphaFoldDB" id="G5A1G0"/>
<dbReference type="GO" id="GO:0003677">
    <property type="term" value="F:DNA binding"/>
    <property type="evidence" value="ECO:0007669"/>
    <property type="project" value="UniProtKB-KW"/>
</dbReference>
<keyword evidence="1" id="KW-0238">DNA-binding</keyword>
<evidence type="ECO:0000313" key="4">
    <source>
        <dbReference type="Proteomes" id="UP000002640"/>
    </source>
</evidence>
<dbReference type="SMR" id="G5A1G0"/>
<evidence type="ECO:0000259" key="2">
    <source>
        <dbReference type="PROSITE" id="PS51253"/>
    </source>
</evidence>
<dbReference type="PANTHER" id="PTHR19303:SF57">
    <property type="entry name" value="HTH CENPB-TYPE DOMAIN-CONTAINING PROTEIN"/>
    <property type="match status" value="1"/>
</dbReference>
<dbReference type="Proteomes" id="UP000002640">
    <property type="component" value="Unassembled WGS sequence"/>
</dbReference>
<name>G5A1G0_PHYSP</name>
<dbReference type="GO" id="GO:0005634">
    <property type="term" value="C:nucleus"/>
    <property type="evidence" value="ECO:0007669"/>
    <property type="project" value="TreeGrafter"/>
</dbReference>
<keyword evidence="4" id="KW-1185">Reference proteome</keyword>
<dbReference type="RefSeq" id="XP_009533504.1">
    <property type="nucleotide sequence ID" value="XM_009535209.1"/>
</dbReference>
<gene>
    <name evidence="3" type="ORF">PHYSODRAFT_521063</name>
</gene>
<dbReference type="InterPro" id="IPR006600">
    <property type="entry name" value="HTH_CenpB_DNA-bd_dom"/>
</dbReference>
<feature type="domain" description="HTH CENPB-type" evidence="2">
    <location>
        <begin position="87"/>
        <end position="160"/>
    </location>
</feature>
<accession>G5A1G0</accession>
<dbReference type="PANTHER" id="PTHR19303">
    <property type="entry name" value="TRANSPOSON"/>
    <property type="match status" value="1"/>
</dbReference>
<organism evidence="3 4">
    <name type="scientific">Phytophthora sojae (strain P6497)</name>
    <name type="common">Soybean stem and root rot agent</name>
    <name type="synonym">Phytophthora megasperma f. sp. glycines</name>
    <dbReference type="NCBI Taxonomy" id="1094619"/>
    <lineage>
        <taxon>Eukaryota</taxon>
        <taxon>Sar</taxon>
        <taxon>Stramenopiles</taxon>
        <taxon>Oomycota</taxon>
        <taxon>Peronosporomycetes</taxon>
        <taxon>Peronosporales</taxon>
        <taxon>Peronosporaceae</taxon>
        <taxon>Phytophthora</taxon>
    </lineage>
</organism>
<proteinExistence type="predicted"/>
<dbReference type="EMBL" id="JH159158">
    <property type="protein sequence ID" value="EGZ10759.1"/>
    <property type="molecule type" value="Genomic_DNA"/>
</dbReference>
<sequence length="210" mass="23780">MGRPCITGSSKRRKQYKRVAVAYGDKRDVLKFLNKGNSIKATILHFYGQLTRKDHRAKEKQISKWKKASASIQSACASGRARHLNSRKLGDGTVLSLEAEEEIVRWINTFRKEGIPVSRFMLKTKAMEVAKESAIAPDKFSASSTWLKLFMRRHRLPLRTRTRQGPTTPQDAAEAAEAFRALVLQTAAEQNCTKIFNADQTGAKMFYFLL</sequence>
<dbReference type="SMART" id="SM00674">
    <property type="entry name" value="CENPB"/>
    <property type="match status" value="1"/>
</dbReference>
<dbReference type="OMA" id="CRIAVAY"/>
<dbReference type="Gene3D" id="1.10.10.60">
    <property type="entry name" value="Homeodomain-like"/>
    <property type="match status" value="1"/>
</dbReference>
<dbReference type="InterPro" id="IPR050863">
    <property type="entry name" value="CenT-Element_Derived"/>
</dbReference>
<reference evidence="3 4" key="1">
    <citation type="journal article" date="2006" name="Science">
        <title>Phytophthora genome sequences uncover evolutionary origins and mechanisms of pathogenesis.</title>
        <authorList>
            <person name="Tyler B.M."/>
            <person name="Tripathy S."/>
            <person name="Zhang X."/>
            <person name="Dehal P."/>
            <person name="Jiang R.H."/>
            <person name="Aerts A."/>
            <person name="Arredondo F.D."/>
            <person name="Baxter L."/>
            <person name="Bensasson D."/>
            <person name="Beynon J.L."/>
            <person name="Chapman J."/>
            <person name="Damasceno C.M."/>
            <person name="Dorrance A.E."/>
            <person name="Dou D."/>
            <person name="Dickerman A.W."/>
            <person name="Dubchak I.L."/>
            <person name="Garbelotto M."/>
            <person name="Gijzen M."/>
            <person name="Gordon S.G."/>
            <person name="Govers F."/>
            <person name="Grunwald N.J."/>
            <person name="Huang W."/>
            <person name="Ivors K.L."/>
            <person name="Jones R.W."/>
            <person name="Kamoun S."/>
            <person name="Krampis K."/>
            <person name="Lamour K.H."/>
            <person name="Lee M.K."/>
            <person name="McDonald W.H."/>
            <person name="Medina M."/>
            <person name="Meijer H.J."/>
            <person name="Nordberg E.K."/>
            <person name="Maclean D.J."/>
            <person name="Ospina-Giraldo M.D."/>
            <person name="Morris P.F."/>
            <person name="Phuntumart V."/>
            <person name="Putnam N.H."/>
            <person name="Rash S."/>
            <person name="Rose J.K."/>
            <person name="Sakihama Y."/>
            <person name="Salamov A.A."/>
            <person name="Savidor A."/>
            <person name="Scheuring C.F."/>
            <person name="Smith B.M."/>
            <person name="Sobral B.W."/>
            <person name="Terry A."/>
            <person name="Torto-Alalibo T.A."/>
            <person name="Win J."/>
            <person name="Xu Z."/>
            <person name="Zhang H."/>
            <person name="Grigoriev I.V."/>
            <person name="Rokhsar D.S."/>
            <person name="Boore J.L."/>
        </authorList>
    </citation>
    <scope>NUCLEOTIDE SEQUENCE [LARGE SCALE GENOMIC DNA]</scope>
    <source>
        <strain evidence="3 4">P6497</strain>
    </source>
</reference>
<evidence type="ECO:0000256" key="1">
    <source>
        <dbReference type="ARBA" id="ARBA00023125"/>
    </source>
</evidence>
<dbReference type="Pfam" id="PF03221">
    <property type="entry name" value="HTH_Tnp_Tc5"/>
    <property type="match status" value="1"/>
</dbReference>
<dbReference type="SUPFAM" id="SSF46689">
    <property type="entry name" value="Homeodomain-like"/>
    <property type="match status" value="1"/>
</dbReference>
<dbReference type="PROSITE" id="PS51253">
    <property type="entry name" value="HTH_CENPB"/>
    <property type="match status" value="1"/>
</dbReference>